<dbReference type="EMBL" id="WSZM01000067">
    <property type="protein sequence ID" value="KAF4044569.1"/>
    <property type="molecule type" value="Genomic_DNA"/>
</dbReference>
<feature type="compositionally biased region" description="Basic residues" evidence="1">
    <location>
        <begin position="1"/>
        <end position="10"/>
    </location>
</feature>
<protein>
    <submittedName>
        <fullName evidence="2">Uncharacterized protein</fullName>
    </submittedName>
</protein>
<sequence>MAKRNWRRKLKSCEDADAGDGAARLHMPHQMRSRWILRVVPTDGGTEGLTIKGNRNVLINMTSMAAGRTLAVGHSIQTSPV</sequence>
<evidence type="ECO:0000313" key="3">
    <source>
        <dbReference type="EMBL" id="KAF4148221.1"/>
    </source>
</evidence>
<proteinExistence type="predicted"/>
<feature type="region of interest" description="Disordered" evidence="1">
    <location>
        <begin position="1"/>
        <end position="21"/>
    </location>
</feature>
<organism evidence="2 4">
    <name type="scientific">Phytophthora infestans</name>
    <name type="common">Potato late blight agent</name>
    <name type="synonym">Botrytis infestans</name>
    <dbReference type="NCBI Taxonomy" id="4787"/>
    <lineage>
        <taxon>Eukaryota</taxon>
        <taxon>Sar</taxon>
        <taxon>Stramenopiles</taxon>
        <taxon>Oomycota</taxon>
        <taxon>Peronosporomycetes</taxon>
        <taxon>Peronosporales</taxon>
        <taxon>Peronosporaceae</taxon>
        <taxon>Phytophthora</taxon>
    </lineage>
</organism>
<comment type="caution">
    <text evidence="2">The sequence shown here is derived from an EMBL/GenBank/DDBJ whole genome shotgun (WGS) entry which is preliminary data.</text>
</comment>
<evidence type="ECO:0000313" key="4">
    <source>
        <dbReference type="Proteomes" id="UP000602510"/>
    </source>
</evidence>
<accession>A0A833W6M3</accession>
<dbReference type="EMBL" id="JAACNO010000312">
    <property type="protein sequence ID" value="KAF4148221.1"/>
    <property type="molecule type" value="Genomic_DNA"/>
</dbReference>
<dbReference type="Proteomes" id="UP000704712">
    <property type="component" value="Unassembled WGS sequence"/>
</dbReference>
<keyword evidence="4" id="KW-1185">Reference proteome</keyword>
<name>A0A833W6M3_PHYIN</name>
<evidence type="ECO:0000313" key="2">
    <source>
        <dbReference type="EMBL" id="KAF4044569.1"/>
    </source>
</evidence>
<gene>
    <name evidence="2" type="ORF">GN244_ATG03114</name>
    <name evidence="3" type="ORF">GN958_ATG02545</name>
</gene>
<reference evidence="2" key="1">
    <citation type="submission" date="2020-04" db="EMBL/GenBank/DDBJ databases">
        <title>Hybrid Assembly of Korean Phytophthora infestans isolates.</title>
        <authorList>
            <person name="Prokchorchik M."/>
            <person name="Lee Y."/>
            <person name="Seo J."/>
            <person name="Cho J.-H."/>
            <person name="Park Y.-E."/>
            <person name="Jang D.-C."/>
            <person name="Im J.-S."/>
            <person name="Choi J.-G."/>
            <person name="Park H.-J."/>
            <person name="Lee G.-B."/>
            <person name="Lee Y.-G."/>
            <person name="Hong S.-Y."/>
            <person name="Cho K."/>
            <person name="Sohn K.H."/>
        </authorList>
    </citation>
    <scope>NUCLEOTIDE SEQUENCE</scope>
    <source>
        <strain evidence="2">KR_1_A1</strain>
        <strain evidence="3">KR_2_A2</strain>
    </source>
</reference>
<dbReference type="Proteomes" id="UP000602510">
    <property type="component" value="Unassembled WGS sequence"/>
</dbReference>
<dbReference type="AlphaFoldDB" id="A0A833W6M3"/>
<evidence type="ECO:0000256" key="1">
    <source>
        <dbReference type="SAM" id="MobiDB-lite"/>
    </source>
</evidence>